<evidence type="ECO:0000256" key="1">
    <source>
        <dbReference type="ARBA" id="ARBA00010409"/>
    </source>
</evidence>
<feature type="domain" description="DUF2428" evidence="3">
    <location>
        <begin position="1008"/>
        <end position="1284"/>
    </location>
</feature>
<dbReference type="GO" id="GO:0005829">
    <property type="term" value="C:cytosol"/>
    <property type="evidence" value="ECO:0007669"/>
    <property type="project" value="TreeGrafter"/>
</dbReference>
<evidence type="ECO:0000259" key="5">
    <source>
        <dbReference type="Pfam" id="PF25151"/>
    </source>
</evidence>
<dbReference type="PANTHER" id="PTHR14387">
    <property type="entry name" value="THADA/DEATH RECEPTOR INTERACTING PROTEIN"/>
    <property type="match status" value="1"/>
</dbReference>
<dbReference type="Pfam" id="PF25150">
    <property type="entry name" value="TPR_Trm732"/>
    <property type="match status" value="1"/>
</dbReference>
<dbReference type="Proteomes" id="UP000318582">
    <property type="component" value="Unassembled WGS sequence"/>
</dbReference>
<proteinExistence type="inferred from homology"/>
<dbReference type="GO" id="GO:0030488">
    <property type="term" value="P:tRNA methylation"/>
    <property type="evidence" value="ECO:0007669"/>
    <property type="project" value="TreeGrafter"/>
</dbReference>
<sequence length="1988" mass="217707">MSAKQPRKPKAFNVKPEWRLLAAEIAKGSSGGPLQKDLMKCLNQFLAEDQQQKVQLAALRKMANIVGKAADDMDPTTREIIGTCILPIVMEIHFAVSAPSESSFRAAIFTLICKIDELETRSTSTPTISANVTADTKDGGPQTVREHLQAGYDRLLDFTQGESGEVDKVTYLGAVLLTMLDKPLGKSVVQAHLLATFQVLLRLLSRTSTVLTGNDGAQTTKLAAASRVQEQATCTDLLKIVASLLSRCPHAVRHLLCMEQGKQALQQLLDACLNICFGSPAFGADNQFMSGFLIVSIIEHFDAPHASIHALFFPSTAVSSAALPLTISLPAPAANWVDDPKWIYSALCVFRGILTTLGGEKCLFDLDLPATPEQKQSLLGFMYDRIAAVADSATDAGTRLLAFQNLASWLGCVSNVLHSTKHQAAPDASLPDTVALVAGLVNADHVETIFVYVYNGWEDPIDSIQHKLKDILLALLDVIQVSHTQKDADARIYRMLGTLLAADWHRKVKYDLLSLLLAKVTPKQILALRPDFLSACFEVMTNVMLASRISAFINKFLKQAFAETNGQGDEMSVGANLFWLVPVCTALTSPSPVLRKICSENMIVFILKEKKDCLQLLLSALDDKETIGAAVVDSPYRVHGTIAIMKAGRLLDLVQLDVFLAKNREMVSQAISHPDDNLRIDVLSLLCETRQKTADFSIEELKALKSFLTISLDSQSPDFRQRVQAHLVKLLRRLRRAMYANWRDYLSCKNYLDEFSEHQHKPDNLIIMAAAADDHLKRLALKREFLQWMCDFAVGSLFPGCSFQRATSNLSLMSTILASQDHTAEEEHNARVSLADMPDYPTLATPETVSVLLALINNDTYAPNRDAAYDLLCQFPAPLPGFPVPEAAALLARAITAIATGIKSHQSDTGAILVRLVFEKYVKQLGLYLPVVPADETKDAQTGCPVVYFIRQLIELLKRNIDVAKRNLYCSATGYPMHGLFRTLHNVLLEVDFASVTVQKNAQVWKDLVEEILQLIGEACETVLAVCADESPEGNLPASFADMQQNMEDVIAQADIGDNDEEDEDVSRGSEAQLMLYSCFHTIKETSAVLQAILCRTPLPGSHDMANNSTGGEIVPVVTYDQIVRSGDLLRRLLASIRHRGAFSAVHVCFSSLCATLLASNKSLLVQLPETWLQGFLAQVISVDVSITRRSAGLPLGVLAIVSAPVPHRQQRTLLVHAMKHLLAIGLQPVDTEIMLQQRLDLPQVHAYNIIRAILQDASVASDTRDFVGDAFALTIAGFSSPSFPVRNCAAMLFSTCLTKALGTKKTRDEHHPVNTVTAREFFTRFPDLRPRLLAELEDAVQCLEDGRVHPALYPILTVLARLKPAGEAEMNDNDANRPMAAFRPVLARCVGTTIYKAREMSARAYAPLVPTRELVDCVERIVRSTLKMDPATSKVVGRVEQNAVHGALLQVLNLLIVHLGQTAVATADPLDAAVREDAINRLPAIFTMAKAAFCDHNPCAVTKALYLTIVTNFLVDATWVGDATLSPAFVSFRTVMATHALAALTAASTTQECFGSYMVRRAQAVLVLRSLAHTSRATKADSTALVAGLLRDDDYEVQLAALKFLERDDNRTFIDAATLKPVLADLVLSGTTYYYQVAQQAAHVLTRIGNDNSKTVSSSTTIHDPRAFVTRLLSVLEATKQKPDSAAAFMPLLGAVWNEVSQSQDLLPQILSLVSFWSHDDQPLVTRLAVVTCLGNMNYQSPTTTTTTCNEQQYANLMFVYLAMLEDDDPEVREGVAGIVCKTLWQMPQPVTAPRCRDLLGEYIARQEWKDTKVGNMVVQRFAQLLVMGGEDERGDARDQLEALFDTTASQAPAVLFAREASNSRREQLVQVRLAARCLSTMLRQQKQQQTSSLPETLVALAGTLPRILSTLNPPAAAAAAAVTAEPIGFAAVARALLATAIVATFAESEGEDRRRDREEVGKWVAAGQVHPALVTLWTNAMGEDFV</sequence>
<evidence type="ECO:0000313" key="6">
    <source>
        <dbReference type="EMBL" id="TPX60789.1"/>
    </source>
</evidence>
<dbReference type="InterPro" id="IPR011989">
    <property type="entry name" value="ARM-like"/>
</dbReference>
<dbReference type="InterPro" id="IPR056843">
    <property type="entry name" value="THADA-like_TPR"/>
</dbReference>
<dbReference type="InterPro" id="IPR051954">
    <property type="entry name" value="tRNA_methyltransferase_THADA"/>
</dbReference>
<dbReference type="Pfam" id="PF10350">
    <property type="entry name" value="DUF2428"/>
    <property type="match status" value="1"/>
</dbReference>
<feature type="domain" description="tRNA (32-2'-O)-methyltransferase regulator THADA-like TPR repeats region" evidence="4">
    <location>
        <begin position="578"/>
        <end position="857"/>
    </location>
</feature>
<evidence type="ECO:0000313" key="7">
    <source>
        <dbReference type="Proteomes" id="UP000318582"/>
    </source>
</evidence>
<evidence type="ECO:0000256" key="2">
    <source>
        <dbReference type="ARBA" id="ARBA00022694"/>
    </source>
</evidence>
<keyword evidence="2" id="KW-0819">tRNA processing</keyword>
<dbReference type="InterPro" id="IPR056842">
    <property type="entry name" value="THADA-like_TPR_C"/>
</dbReference>
<accession>A0A507E9P1</accession>
<gene>
    <name evidence="6" type="ORF">PhCBS80983_g01505</name>
</gene>
<evidence type="ECO:0000259" key="3">
    <source>
        <dbReference type="Pfam" id="PF10350"/>
    </source>
</evidence>
<dbReference type="STRING" id="109895.A0A507E9P1"/>
<dbReference type="Gene3D" id="1.25.10.10">
    <property type="entry name" value="Leucine-rich Repeat Variant"/>
    <property type="match status" value="1"/>
</dbReference>
<name>A0A507E9P1_9FUNG</name>
<dbReference type="InterPro" id="IPR016024">
    <property type="entry name" value="ARM-type_fold"/>
</dbReference>
<organism evidence="6 7">
    <name type="scientific">Powellomyces hirtus</name>
    <dbReference type="NCBI Taxonomy" id="109895"/>
    <lineage>
        <taxon>Eukaryota</taxon>
        <taxon>Fungi</taxon>
        <taxon>Fungi incertae sedis</taxon>
        <taxon>Chytridiomycota</taxon>
        <taxon>Chytridiomycota incertae sedis</taxon>
        <taxon>Chytridiomycetes</taxon>
        <taxon>Spizellomycetales</taxon>
        <taxon>Powellomycetaceae</taxon>
        <taxon>Powellomyces</taxon>
    </lineage>
</organism>
<feature type="domain" description="tRNA (32-2'-O)-methyltransferase regulator THADA-like C-terminal TPR repeats region" evidence="5">
    <location>
        <begin position="1287"/>
        <end position="1455"/>
    </location>
</feature>
<dbReference type="EMBL" id="QEAQ01000012">
    <property type="protein sequence ID" value="TPX60789.1"/>
    <property type="molecule type" value="Genomic_DNA"/>
</dbReference>
<dbReference type="InterPro" id="IPR019442">
    <property type="entry name" value="THADA/TRM732_DUF2428"/>
</dbReference>
<comment type="similarity">
    <text evidence="1">Belongs to the THADA family.</text>
</comment>
<evidence type="ECO:0000259" key="4">
    <source>
        <dbReference type="Pfam" id="PF25150"/>
    </source>
</evidence>
<dbReference type="Pfam" id="PF25151">
    <property type="entry name" value="TPR_Trm732_C"/>
    <property type="match status" value="1"/>
</dbReference>
<dbReference type="SUPFAM" id="SSF48371">
    <property type="entry name" value="ARM repeat"/>
    <property type="match status" value="3"/>
</dbReference>
<dbReference type="PANTHER" id="PTHR14387:SF0">
    <property type="entry name" value="DUF2428 DOMAIN-CONTAINING PROTEIN"/>
    <property type="match status" value="1"/>
</dbReference>
<reference evidence="6 7" key="1">
    <citation type="journal article" date="2019" name="Sci. Rep.">
        <title>Comparative genomics of chytrid fungi reveal insights into the obligate biotrophic and pathogenic lifestyle of Synchytrium endobioticum.</title>
        <authorList>
            <person name="van de Vossenberg B.T.L.H."/>
            <person name="Warris S."/>
            <person name="Nguyen H.D.T."/>
            <person name="van Gent-Pelzer M.P.E."/>
            <person name="Joly D.L."/>
            <person name="van de Geest H.C."/>
            <person name="Bonants P.J.M."/>
            <person name="Smith D.S."/>
            <person name="Levesque C.A."/>
            <person name="van der Lee T.A.J."/>
        </authorList>
    </citation>
    <scope>NUCLEOTIDE SEQUENCE [LARGE SCALE GENOMIC DNA]</scope>
    <source>
        <strain evidence="6 7">CBS 809.83</strain>
    </source>
</reference>
<protein>
    <submittedName>
        <fullName evidence="6">Uncharacterized protein</fullName>
    </submittedName>
</protein>
<comment type="caution">
    <text evidence="6">The sequence shown here is derived from an EMBL/GenBank/DDBJ whole genome shotgun (WGS) entry which is preliminary data.</text>
</comment>
<keyword evidence="7" id="KW-1185">Reference proteome</keyword>